<dbReference type="Proteomes" id="UP000434957">
    <property type="component" value="Unassembled WGS sequence"/>
</dbReference>
<evidence type="ECO:0000313" key="2">
    <source>
        <dbReference type="EMBL" id="KAE9006280.1"/>
    </source>
</evidence>
<evidence type="ECO:0008006" key="8">
    <source>
        <dbReference type="Google" id="ProtNLM"/>
    </source>
</evidence>
<dbReference type="EMBL" id="QXFT01000419">
    <property type="protein sequence ID" value="KAE9344506.1"/>
    <property type="molecule type" value="Genomic_DNA"/>
</dbReference>
<evidence type="ECO:0000313" key="5">
    <source>
        <dbReference type="Proteomes" id="UP000429607"/>
    </source>
</evidence>
<dbReference type="OrthoDB" id="10275414at2759"/>
<dbReference type="EMBL" id="QXFV01001421">
    <property type="protein sequence ID" value="KAE9006280.1"/>
    <property type="molecule type" value="Genomic_DNA"/>
</dbReference>
<protein>
    <recommendedName>
        <fullName evidence="8">Secreted protein</fullName>
    </recommendedName>
</protein>
<gene>
    <name evidence="2" type="ORF">PR001_g17245</name>
    <name evidence="3" type="ORF">PR002_g11007</name>
    <name evidence="4" type="ORF">PR003_g8430</name>
</gene>
<reference evidence="5 7" key="1">
    <citation type="submission" date="2018-09" db="EMBL/GenBank/DDBJ databases">
        <title>Genomic investigation of the strawberry pathogen Phytophthora fragariae indicates pathogenicity is determined by transcriptional variation in three key races.</title>
        <authorList>
            <person name="Adams T.M."/>
            <person name="Armitage A.D."/>
            <person name="Sobczyk M.K."/>
            <person name="Bates H.J."/>
            <person name="Dunwell J.M."/>
            <person name="Nellist C.F."/>
            <person name="Harrison R.J."/>
        </authorList>
    </citation>
    <scope>NUCLEOTIDE SEQUENCE [LARGE SCALE GENOMIC DNA]</scope>
    <source>
        <strain evidence="2 5">SCRP249</strain>
        <strain evidence="3 7">SCRP324</strain>
        <strain evidence="4 6">SCRP333</strain>
    </source>
</reference>
<keyword evidence="6" id="KW-1185">Reference proteome</keyword>
<evidence type="ECO:0000256" key="1">
    <source>
        <dbReference type="SAM" id="SignalP"/>
    </source>
</evidence>
<evidence type="ECO:0000313" key="6">
    <source>
        <dbReference type="Proteomes" id="UP000434957"/>
    </source>
</evidence>
<dbReference type="Proteomes" id="UP000435112">
    <property type="component" value="Unassembled WGS sequence"/>
</dbReference>
<comment type="caution">
    <text evidence="2">The sequence shown here is derived from an EMBL/GenBank/DDBJ whole genome shotgun (WGS) entry which is preliminary data.</text>
</comment>
<feature type="signal peptide" evidence="1">
    <location>
        <begin position="1"/>
        <end position="16"/>
    </location>
</feature>
<proteinExistence type="predicted"/>
<evidence type="ECO:0000313" key="4">
    <source>
        <dbReference type="EMBL" id="KAE9344506.1"/>
    </source>
</evidence>
<feature type="chain" id="PRO_5036379960" description="Secreted protein" evidence="1">
    <location>
        <begin position="17"/>
        <end position="103"/>
    </location>
</feature>
<name>A0A6A3KFW8_9STRA</name>
<evidence type="ECO:0000313" key="7">
    <source>
        <dbReference type="Proteomes" id="UP000435112"/>
    </source>
</evidence>
<accession>A0A6A3KFW8</accession>
<keyword evidence="1" id="KW-0732">Signal</keyword>
<organism evidence="2 5">
    <name type="scientific">Phytophthora rubi</name>
    <dbReference type="NCBI Taxonomy" id="129364"/>
    <lineage>
        <taxon>Eukaryota</taxon>
        <taxon>Sar</taxon>
        <taxon>Stramenopiles</taxon>
        <taxon>Oomycota</taxon>
        <taxon>Peronosporomycetes</taxon>
        <taxon>Peronosporales</taxon>
        <taxon>Peronosporaceae</taxon>
        <taxon>Phytophthora</taxon>
    </lineage>
</organism>
<evidence type="ECO:0000313" key="3">
    <source>
        <dbReference type="EMBL" id="KAE9026096.1"/>
    </source>
</evidence>
<sequence>MNTLFLILFFAVNADCTRYCYMYYTSHCPCKMHIIYIRTSRARACCDLSWCGMLLQPFTSACNKITQFFLWRRRFATVTKFLYGIWVAKQLGTCYRKRNHSCN</sequence>
<dbReference type="Proteomes" id="UP000429607">
    <property type="component" value="Unassembled WGS sequence"/>
</dbReference>
<dbReference type="EMBL" id="QXFU01000644">
    <property type="protein sequence ID" value="KAE9026096.1"/>
    <property type="molecule type" value="Genomic_DNA"/>
</dbReference>
<dbReference type="AlphaFoldDB" id="A0A6A3KFW8"/>